<dbReference type="AlphaFoldDB" id="A0A0K2TDI7"/>
<dbReference type="EMBL" id="HACA01006758">
    <property type="protein sequence ID" value="CDW24119.1"/>
    <property type="molecule type" value="Transcribed_RNA"/>
</dbReference>
<name>A0A0K2TDI7_LEPSM</name>
<organism evidence="1">
    <name type="scientific">Lepeophtheirus salmonis</name>
    <name type="common">Salmon louse</name>
    <name type="synonym">Caligus salmonis</name>
    <dbReference type="NCBI Taxonomy" id="72036"/>
    <lineage>
        <taxon>Eukaryota</taxon>
        <taxon>Metazoa</taxon>
        <taxon>Ecdysozoa</taxon>
        <taxon>Arthropoda</taxon>
        <taxon>Crustacea</taxon>
        <taxon>Multicrustacea</taxon>
        <taxon>Hexanauplia</taxon>
        <taxon>Copepoda</taxon>
        <taxon>Siphonostomatoida</taxon>
        <taxon>Caligidae</taxon>
        <taxon>Lepeophtheirus</taxon>
    </lineage>
</organism>
<proteinExistence type="predicted"/>
<accession>A0A0K2TDI7</accession>
<reference evidence="1" key="1">
    <citation type="submission" date="2014-05" db="EMBL/GenBank/DDBJ databases">
        <authorList>
            <person name="Chronopoulou M."/>
        </authorList>
    </citation>
    <scope>NUCLEOTIDE SEQUENCE</scope>
    <source>
        <tissue evidence="1">Whole organism</tissue>
    </source>
</reference>
<evidence type="ECO:0000313" key="1">
    <source>
        <dbReference type="EMBL" id="CDW24119.1"/>
    </source>
</evidence>
<protein>
    <submittedName>
        <fullName evidence="1">Uncharacterized protein</fullName>
    </submittedName>
</protein>
<sequence length="26" mass="3167">MMAKREKRLMNTDQTLLVMTTHVMWT</sequence>